<sequence length="241" mass="25874">MPINSDGIPDFDNLIYSHNVDDHSYPASTTKVLTALTALDHVSLQTSVTIIQSDLVAGSGHNLQDGDVISVQDLIINMMLPSSNIAAMALARVAASAAGEDFISLMNKKAASLGMTSSRFINPTGLPNSRQLTTARDLMLLGVAASKHPKLSNLWSLKSATLTITGSNARSISVKSSFIDVKDRAWCIGGKSGTIVKWGYNLLCHVRLQNGYTGIAVILKTPSKKQRDIEMISMVEYAKLL</sequence>
<keyword evidence="6" id="KW-0961">Cell wall biogenesis/degradation</keyword>
<keyword evidence="5" id="KW-0573">Peptidoglycan synthesis</keyword>
<dbReference type="InterPro" id="IPR012338">
    <property type="entry name" value="Beta-lactam/transpept-like"/>
</dbReference>
<dbReference type="GO" id="GO:0008360">
    <property type="term" value="P:regulation of cell shape"/>
    <property type="evidence" value="ECO:0007669"/>
    <property type="project" value="UniProtKB-KW"/>
</dbReference>
<gene>
    <name evidence="11" type="ORF">B0681_10255</name>
</gene>
<evidence type="ECO:0000256" key="9">
    <source>
        <dbReference type="RuleBase" id="RU004016"/>
    </source>
</evidence>
<evidence type="ECO:0000313" key="11">
    <source>
        <dbReference type="EMBL" id="OOS22966.1"/>
    </source>
</evidence>
<comment type="caution">
    <text evidence="11">The sequence shown here is derived from an EMBL/GenBank/DDBJ whole genome shotgun (WGS) entry which is preliminary data.</text>
</comment>
<evidence type="ECO:0000256" key="2">
    <source>
        <dbReference type="ARBA" id="ARBA00022729"/>
    </source>
</evidence>
<organism evidence="11 12">
    <name type="scientific">Moraxella porci DSM 25326</name>
    <dbReference type="NCBI Taxonomy" id="573983"/>
    <lineage>
        <taxon>Bacteria</taxon>
        <taxon>Pseudomonadati</taxon>
        <taxon>Pseudomonadota</taxon>
        <taxon>Gammaproteobacteria</taxon>
        <taxon>Moraxellales</taxon>
        <taxon>Moraxellaceae</taxon>
        <taxon>Moraxella</taxon>
    </lineage>
</organism>
<evidence type="ECO:0000256" key="1">
    <source>
        <dbReference type="ARBA" id="ARBA00007164"/>
    </source>
</evidence>
<evidence type="ECO:0000256" key="3">
    <source>
        <dbReference type="ARBA" id="ARBA00022801"/>
    </source>
</evidence>
<dbReference type="GO" id="GO:0009252">
    <property type="term" value="P:peptidoglycan biosynthetic process"/>
    <property type="evidence" value="ECO:0007669"/>
    <property type="project" value="UniProtKB-KW"/>
</dbReference>
<dbReference type="AlphaFoldDB" id="A0A1T0CKT1"/>
<reference evidence="11 12" key="1">
    <citation type="submission" date="2017-02" db="EMBL/GenBank/DDBJ databases">
        <title>Draft genome sequence of Moraxella porci CCUG 54912T type strain.</title>
        <authorList>
            <person name="Salva-Serra F."/>
            <person name="Engstrom-Jakobsson H."/>
            <person name="Thorell K."/>
            <person name="Jaen-Luchoro D."/>
            <person name="Gonzales-Siles L."/>
            <person name="Karlsson R."/>
            <person name="Yazdan S."/>
            <person name="Boulund F."/>
            <person name="Johnning A."/>
            <person name="Engstrand L."/>
            <person name="Kristiansson E."/>
            <person name="Moore E."/>
        </authorList>
    </citation>
    <scope>NUCLEOTIDE SEQUENCE [LARGE SCALE GENOMIC DNA]</scope>
    <source>
        <strain evidence="11 12">CCUG 54912</strain>
    </source>
</reference>
<feature type="active site" description="Proton acceptor" evidence="7">
    <location>
        <position position="31"/>
    </location>
</feature>
<dbReference type="GO" id="GO:0071555">
    <property type="term" value="P:cell wall organization"/>
    <property type="evidence" value="ECO:0007669"/>
    <property type="project" value="UniProtKB-KW"/>
</dbReference>
<dbReference type="SUPFAM" id="SSF56601">
    <property type="entry name" value="beta-lactamase/transpeptidase-like"/>
    <property type="match status" value="1"/>
</dbReference>
<comment type="similarity">
    <text evidence="1 9">Belongs to the peptidase S11 family.</text>
</comment>
<evidence type="ECO:0000256" key="5">
    <source>
        <dbReference type="ARBA" id="ARBA00022984"/>
    </source>
</evidence>
<evidence type="ECO:0000256" key="7">
    <source>
        <dbReference type="PIRSR" id="PIRSR618044-1"/>
    </source>
</evidence>
<dbReference type="Proteomes" id="UP000190683">
    <property type="component" value="Unassembled WGS sequence"/>
</dbReference>
<dbReference type="InterPro" id="IPR018044">
    <property type="entry name" value="Peptidase_S11"/>
</dbReference>
<keyword evidence="3" id="KW-0378">Hydrolase</keyword>
<dbReference type="Pfam" id="PF00768">
    <property type="entry name" value="Peptidase_S11"/>
    <property type="match status" value="1"/>
</dbReference>
<keyword evidence="12" id="KW-1185">Reference proteome</keyword>
<evidence type="ECO:0000256" key="8">
    <source>
        <dbReference type="PIRSR" id="PIRSR618044-2"/>
    </source>
</evidence>
<dbReference type="STRING" id="573983.B0681_10255"/>
<dbReference type="Gene3D" id="3.40.710.10">
    <property type="entry name" value="DD-peptidase/beta-lactamase superfamily"/>
    <property type="match status" value="1"/>
</dbReference>
<feature type="active site" evidence="7">
    <location>
        <position position="82"/>
    </location>
</feature>
<evidence type="ECO:0000256" key="6">
    <source>
        <dbReference type="ARBA" id="ARBA00023316"/>
    </source>
</evidence>
<dbReference type="PANTHER" id="PTHR35333">
    <property type="entry name" value="BETA-LACTAMASE"/>
    <property type="match status" value="1"/>
</dbReference>
<feature type="active site" description="Acyl-ester intermediate" evidence="7">
    <location>
        <position position="28"/>
    </location>
</feature>
<evidence type="ECO:0000256" key="4">
    <source>
        <dbReference type="ARBA" id="ARBA00022960"/>
    </source>
</evidence>
<dbReference type="InterPro" id="IPR000871">
    <property type="entry name" value="Beta-lactam_class-A"/>
</dbReference>
<keyword evidence="4" id="KW-0133">Cell shape</keyword>
<dbReference type="PANTHER" id="PTHR35333:SF4">
    <property type="entry name" value="SLR0121 PROTEIN"/>
    <property type="match status" value="1"/>
</dbReference>
<dbReference type="InterPro" id="IPR001967">
    <property type="entry name" value="Peptidase_S11_N"/>
</dbReference>
<evidence type="ECO:0000313" key="12">
    <source>
        <dbReference type="Proteomes" id="UP000190683"/>
    </source>
</evidence>
<feature type="binding site" evidence="8">
    <location>
        <position position="191"/>
    </location>
    <ligand>
        <name>substrate</name>
    </ligand>
</feature>
<dbReference type="GO" id="GO:0030655">
    <property type="term" value="P:beta-lactam antibiotic catabolic process"/>
    <property type="evidence" value="ECO:0007669"/>
    <property type="project" value="InterPro"/>
</dbReference>
<evidence type="ECO:0000259" key="10">
    <source>
        <dbReference type="Pfam" id="PF00768"/>
    </source>
</evidence>
<protein>
    <recommendedName>
        <fullName evidence="10">Peptidase S11 D-alanyl-D-alanine carboxypeptidase A N-terminal domain-containing protein</fullName>
    </recommendedName>
</protein>
<dbReference type="GO" id="GO:0008800">
    <property type="term" value="F:beta-lactamase activity"/>
    <property type="evidence" value="ECO:0007669"/>
    <property type="project" value="InterPro"/>
</dbReference>
<name>A0A1T0CKT1_9GAMM</name>
<proteinExistence type="inferred from homology"/>
<dbReference type="GO" id="GO:0006508">
    <property type="term" value="P:proteolysis"/>
    <property type="evidence" value="ECO:0007669"/>
    <property type="project" value="InterPro"/>
</dbReference>
<dbReference type="EMBL" id="MUYV01000024">
    <property type="protein sequence ID" value="OOS22966.1"/>
    <property type="molecule type" value="Genomic_DNA"/>
</dbReference>
<keyword evidence="2" id="KW-0732">Signal</keyword>
<dbReference type="GO" id="GO:0046677">
    <property type="term" value="P:response to antibiotic"/>
    <property type="evidence" value="ECO:0007669"/>
    <property type="project" value="InterPro"/>
</dbReference>
<dbReference type="PRINTS" id="PR00725">
    <property type="entry name" value="DADACBPTASE1"/>
</dbReference>
<feature type="domain" description="Peptidase S11 D-alanyl-D-alanine carboxypeptidase A N-terminal" evidence="10">
    <location>
        <begin position="14"/>
        <end position="220"/>
    </location>
</feature>
<accession>A0A1T0CKT1</accession>
<dbReference type="GO" id="GO:0009002">
    <property type="term" value="F:serine-type D-Ala-D-Ala carboxypeptidase activity"/>
    <property type="evidence" value="ECO:0007669"/>
    <property type="project" value="InterPro"/>
</dbReference>